<reference evidence="6 8" key="1">
    <citation type="submission" date="2020-05" db="EMBL/GenBank/DDBJ databases">
        <title>Comparative genomic analysis of denitrifying bacteria from Halomonas genus.</title>
        <authorList>
            <person name="Wang L."/>
            <person name="Shao Z."/>
        </authorList>
    </citation>
    <scope>NUCLEOTIDE SEQUENCE [LARGE SCALE GENOMIC DNA]</scope>
    <source>
        <strain evidence="6 8">DSM 17331</strain>
    </source>
</reference>
<dbReference type="Proteomes" id="UP000814353">
    <property type="component" value="Unassembled WGS sequence"/>
</dbReference>
<evidence type="ECO:0000313" key="5">
    <source>
        <dbReference type="EMBL" id="MBA2779826.1"/>
    </source>
</evidence>
<feature type="domain" description="FdhE N-terminal" evidence="2">
    <location>
        <begin position="4"/>
        <end position="166"/>
    </location>
</feature>
<evidence type="ECO:0000259" key="2">
    <source>
        <dbReference type="Pfam" id="PF04216"/>
    </source>
</evidence>
<dbReference type="Pfam" id="PF04216">
    <property type="entry name" value="FdhE_N"/>
    <property type="match status" value="1"/>
</dbReference>
<dbReference type="Pfam" id="PF24860">
    <property type="entry name" value="FdhE_C"/>
    <property type="match status" value="1"/>
</dbReference>
<evidence type="ECO:0000256" key="1">
    <source>
        <dbReference type="ARBA" id="ARBA00022490"/>
    </source>
</evidence>
<reference evidence="5 7" key="2">
    <citation type="submission" date="2020-07" db="EMBL/GenBank/DDBJ databases">
        <title>Identification of Halomonas strains.</title>
        <authorList>
            <person name="Xiao Z."/>
            <person name="Shen J."/>
        </authorList>
    </citation>
    <scope>NUCLEOTIDE SEQUENCE [LARGE SCALE GENOMIC DNA]</scope>
    <source>
        <strain evidence="5 7">DSM 17331</strain>
    </source>
</reference>
<evidence type="ECO:0000313" key="6">
    <source>
        <dbReference type="EMBL" id="MCG6662227.1"/>
    </source>
</evidence>
<name>A0A7W0AE12_9GAMM</name>
<dbReference type="GO" id="GO:0005829">
    <property type="term" value="C:cytosol"/>
    <property type="evidence" value="ECO:0007669"/>
    <property type="project" value="TreeGrafter"/>
</dbReference>
<dbReference type="SUPFAM" id="SSF144020">
    <property type="entry name" value="FdhE-like"/>
    <property type="match status" value="1"/>
</dbReference>
<dbReference type="PANTHER" id="PTHR37689">
    <property type="entry name" value="PROTEIN FDHE"/>
    <property type="match status" value="1"/>
</dbReference>
<dbReference type="EMBL" id="JABFUB010000008">
    <property type="protein sequence ID" value="MCG6662227.1"/>
    <property type="molecule type" value="Genomic_DNA"/>
</dbReference>
<evidence type="ECO:0000313" key="7">
    <source>
        <dbReference type="Proteomes" id="UP000518091"/>
    </source>
</evidence>
<proteinExistence type="predicted"/>
<dbReference type="Pfam" id="PF24859">
    <property type="entry name" value="FdhE_central"/>
    <property type="match status" value="1"/>
</dbReference>
<gene>
    <name evidence="5" type="primary">fdhE</name>
    <name evidence="5" type="ORF">H1D44_13065</name>
    <name evidence="6" type="ORF">HOP48_11815</name>
</gene>
<keyword evidence="8" id="KW-1185">Reference proteome</keyword>
<dbReference type="AlphaFoldDB" id="A0A7W0AE12"/>
<evidence type="ECO:0000313" key="8">
    <source>
        <dbReference type="Proteomes" id="UP000814353"/>
    </source>
</evidence>
<dbReference type="Proteomes" id="UP000518091">
    <property type="component" value="Unassembled WGS sequence"/>
</dbReference>
<feature type="domain" description="FdhE C-terminal" evidence="4">
    <location>
        <begin position="213"/>
        <end position="297"/>
    </location>
</feature>
<dbReference type="InterPro" id="IPR056797">
    <property type="entry name" value="FdhE_central"/>
</dbReference>
<evidence type="ECO:0000259" key="3">
    <source>
        <dbReference type="Pfam" id="PF24859"/>
    </source>
</evidence>
<evidence type="ECO:0000259" key="4">
    <source>
        <dbReference type="Pfam" id="PF24860"/>
    </source>
</evidence>
<dbReference type="CDD" id="cd16341">
    <property type="entry name" value="FdhE"/>
    <property type="match status" value="1"/>
</dbReference>
<dbReference type="PIRSF" id="PIRSF018296">
    <property type="entry name" value="Format_dh_formtn"/>
    <property type="match status" value="1"/>
</dbReference>
<protein>
    <submittedName>
        <fullName evidence="5">Formate dehydrogenase accessory protein FdhE</fullName>
    </submittedName>
</protein>
<feature type="domain" description="FdhE central" evidence="3">
    <location>
        <begin position="172"/>
        <end position="210"/>
    </location>
</feature>
<dbReference type="EMBL" id="JACEFT010000016">
    <property type="protein sequence ID" value="MBA2779826.1"/>
    <property type="molecule type" value="Genomic_DNA"/>
</dbReference>
<dbReference type="InterPro" id="IPR006452">
    <property type="entry name" value="Formate_DH_accessory"/>
</dbReference>
<dbReference type="GO" id="GO:0008199">
    <property type="term" value="F:ferric iron binding"/>
    <property type="evidence" value="ECO:0007669"/>
    <property type="project" value="TreeGrafter"/>
</dbReference>
<dbReference type="PANTHER" id="PTHR37689:SF1">
    <property type="entry name" value="PROTEIN FDHE"/>
    <property type="match status" value="1"/>
</dbReference>
<dbReference type="InterPro" id="IPR024064">
    <property type="entry name" value="FdhE-like_sf"/>
</dbReference>
<organism evidence="5 7">
    <name type="scientific">Billgrantia kenyensis</name>
    <dbReference type="NCBI Taxonomy" id="321266"/>
    <lineage>
        <taxon>Bacteria</taxon>
        <taxon>Pseudomonadati</taxon>
        <taxon>Pseudomonadota</taxon>
        <taxon>Gammaproteobacteria</taxon>
        <taxon>Oceanospirillales</taxon>
        <taxon>Halomonadaceae</taxon>
        <taxon>Billgrantia</taxon>
    </lineage>
</organism>
<dbReference type="Gene3D" id="3.90.1670.10">
    <property type="entry name" value="FdhE-like domain"/>
    <property type="match status" value="1"/>
</dbReference>
<sequence>MHPPEVRLPGDEHFARRARRLETLAQRQAPLAEFLAFMARLAHAQQAALEQAPPGWQPEPEAFRLALEHGMPPLNAQALQGDIAIRRELEALLDALELHVGEAQRPLIPALRELPEATLKQLVAQLLAGEAGDPQHRGLMPLVAAALQVAWLRLTRELPHAPARPSGEVRTLCPCCGSPPVASVIESDPQCSGVRYLQCGLCATQWYFERSLCSVCEQSGKLGYLSLAPQAGEEEDEATAEVAQAEACGDCGSYLKIFPRALDAEVEPLADDLASLALDLLLGEEKRYRRSGFNPLLIAEG</sequence>
<keyword evidence="1" id="KW-0963">Cytoplasm</keyword>
<dbReference type="InterPro" id="IPR056796">
    <property type="entry name" value="FdhE_C"/>
</dbReference>
<dbReference type="InterPro" id="IPR056774">
    <property type="entry name" value="FdhE_N"/>
</dbReference>
<dbReference type="GO" id="GO:0051604">
    <property type="term" value="P:protein maturation"/>
    <property type="evidence" value="ECO:0007669"/>
    <property type="project" value="TreeGrafter"/>
</dbReference>
<accession>A0A7W0AE12</accession>
<dbReference type="NCBIfam" id="TIGR01562">
    <property type="entry name" value="FdhE"/>
    <property type="match status" value="1"/>
</dbReference>
<comment type="caution">
    <text evidence="5">The sequence shown here is derived from an EMBL/GenBank/DDBJ whole genome shotgun (WGS) entry which is preliminary data.</text>
</comment>